<proteinExistence type="predicted"/>
<dbReference type="PANTHER" id="PTHR10151">
    <property type="entry name" value="ECTONUCLEOTIDE PYROPHOSPHATASE/PHOSPHODIESTERASE"/>
    <property type="match status" value="1"/>
</dbReference>
<dbReference type="InterPro" id="IPR002591">
    <property type="entry name" value="Phosphodiest/P_Trfase"/>
</dbReference>
<dbReference type="SUPFAM" id="SSF53649">
    <property type="entry name" value="Alkaline phosphatase-like"/>
    <property type="match status" value="1"/>
</dbReference>
<protein>
    <submittedName>
        <fullName evidence="1">Antitoxin</fullName>
    </submittedName>
</protein>
<keyword evidence="2" id="KW-1185">Reference proteome</keyword>
<evidence type="ECO:0000313" key="2">
    <source>
        <dbReference type="Proteomes" id="UP000028123"/>
    </source>
</evidence>
<dbReference type="InterPro" id="IPR017850">
    <property type="entry name" value="Alkaline_phosphatase_core_sf"/>
</dbReference>
<dbReference type="Pfam" id="PF01663">
    <property type="entry name" value="Phosphodiest"/>
    <property type="match status" value="1"/>
</dbReference>
<reference evidence="1 2" key="1">
    <citation type="submission" date="2014-06" db="EMBL/GenBank/DDBJ databases">
        <title>Draft genome sequence of Paenibacillus sp. MSt1.</title>
        <authorList>
            <person name="Aw Y.K."/>
            <person name="Ong K.S."/>
            <person name="Gan H.M."/>
            <person name="Lee S.M."/>
        </authorList>
    </citation>
    <scope>NUCLEOTIDE SEQUENCE [LARGE SCALE GENOMIC DNA]</scope>
    <source>
        <strain evidence="1 2">MSt1</strain>
    </source>
</reference>
<dbReference type="Proteomes" id="UP000028123">
    <property type="component" value="Unassembled WGS sequence"/>
</dbReference>
<dbReference type="EMBL" id="JNVM01000026">
    <property type="protein sequence ID" value="KEQ23077.1"/>
    <property type="molecule type" value="Genomic_DNA"/>
</dbReference>
<dbReference type="PANTHER" id="PTHR10151:SF120">
    <property type="entry name" value="BIS(5'-ADENOSYL)-TRIPHOSPHATASE"/>
    <property type="match status" value="1"/>
</dbReference>
<comment type="caution">
    <text evidence="1">The sequence shown here is derived from an EMBL/GenBank/DDBJ whole genome shotgun (WGS) entry which is preliminary data.</text>
</comment>
<accession>A0A081NXA4</accession>
<organism evidence="1 2">
    <name type="scientific">Paenibacillus tyrfis</name>
    <dbReference type="NCBI Taxonomy" id="1501230"/>
    <lineage>
        <taxon>Bacteria</taxon>
        <taxon>Bacillati</taxon>
        <taxon>Bacillota</taxon>
        <taxon>Bacilli</taxon>
        <taxon>Bacillales</taxon>
        <taxon>Paenibacillaceae</taxon>
        <taxon>Paenibacillus</taxon>
    </lineage>
</organism>
<name>A0A081NXA4_9BACL</name>
<dbReference type="Gene3D" id="3.40.720.10">
    <property type="entry name" value="Alkaline Phosphatase, subunit A"/>
    <property type="match status" value="1"/>
</dbReference>
<dbReference type="RefSeq" id="WP_036689773.1">
    <property type="nucleotide sequence ID" value="NZ_JNVM01000026.1"/>
</dbReference>
<sequence>MKKVILLLVDSLIPSVLEECMRNKTVPALQFLKDRGRYWPDCVTVFPTMTASVDSSLLTGVFPDVHRIPGLIWYDPQQKAIINYLNGWKCVRKLGFSNCVKNVLYNLNEKHLSKQVTTLFEELTLRGKTSASVNTVIHRGSKKHRIRLPFLVNLATGFRMVEDINGPEVLTLGAMVQTDLDRTIPRKLKSTRHMYGINDTYAVNVTKTLVQSNRQPDFMLVYLPDNDREVHKKNPAHAEEALIRVDRHIQEILNLYGSWDDAINQCVFIVTSDHGQTRIGKEQSYNIDLDKLFAPFRVHQLGEEVKDPDLIVCNNERMAYVYPLKPDKQQQILQQLSSESRIDLIAWKANQGVVVREGGSGREVYFRSGGNIEDIYGAKWTIDGEWATLDLHFEQGNMSYGDYPDALSRLYGALYSQDIFMFAITARPRYQFKSRLYPLHLNGGSHGSLHKYDSLIPLIVAGTENPVKEPTRLVDLKSFIIELAEFDDSGKCIE</sequence>
<dbReference type="GO" id="GO:0016787">
    <property type="term" value="F:hydrolase activity"/>
    <property type="evidence" value="ECO:0007669"/>
    <property type="project" value="UniProtKB-ARBA"/>
</dbReference>
<gene>
    <name evidence="1" type="ORF">ET33_18615</name>
</gene>
<evidence type="ECO:0000313" key="1">
    <source>
        <dbReference type="EMBL" id="KEQ23077.1"/>
    </source>
</evidence>
<dbReference type="OrthoDB" id="2381338at2"/>
<dbReference type="eggNOG" id="COG1524">
    <property type="taxonomic scope" value="Bacteria"/>
</dbReference>
<dbReference type="AlphaFoldDB" id="A0A081NXA4"/>